<accession>A0A245ZMG8</accession>
<proteinExistence type="predicted"/>
<name>A0A245ZMG8_9SPHN</name>
<comment type="caution">
    <text evidence="1">The sequence shown here is derived from an EMBL/GenBank/DDBJ whole genome shotgun (WGS) entry which is preliminary data.</text>
</comment>
<reference evidence="1 2" key="1">
    <citation type="submission" date="2017-03" db="EMBL/GenBank/DDBJ databases">
        <title>Genome sequence of Sphingomonas mucosissima DSM 17494.</title>
        <authorList>
            <person name="Poehlein A."/>
            <person name="Wuebbeler J.H."/>
            <person name="Steinbuechel A."/>
            <person name="Daniel R."/>
        </authorList>
    </citation>
    <scope>NUCLEOTIDE SEQUENCE [LARGE SCALE GENOMIC DNA]</scope>
    <source>
        <strain evidence="1 2">DSM 17494</strain>
    </source>
</reference>
<keyword evidence="2" id="KW-1185">Reference proteome</keyword>
<dbReference type="Gene3D" id="3.40.50.300">
    <property type="entry name" value="P-loop containing nucleotide triphosphate hydrolases"/>
    <property type="match status" value="1"/>
</dbReference>
<protein>
    <recommendedName>
        <fullName evidence="3">Sulfotransferase domain protein</fullName>
    </recommendedName>
</protein>
<evidence type="ECO:0008006" key="3">
    <source>
        <dbReference type="Google" id="ProtNLM"/>
    </source>
</evidence>
<evidence type="ECO:0000313" key="2">
    <source>
        <dbReference type="Proteomes" id="UP000197783"/>
    </source>
</evidence>
<organism evidence="1 2">
    <name type="scientific">Sphingomonas mucosissima</name>
    <dbReference type="NCBI Taxonomy" id="370959"/>
    <lineage>
        <taxon>Bacteria</taxon>
        <taxon>Pseudomonadati</taxon>
        <taxon>Pseudomonadota</taxon>
        <taxon>Alphaproteobacteria</taxon>
        <taxon>Sphingomonadales</taxon>
        <taxon>Sphingomonadaceae</taxon>
        <taxon>Sphingomonas</taxon>
    </lineage>
</organism>
<sequence>MRKTVILHIGASKAGSSSIQSFLRRNRFVFNRLGYVIPDASLSTGNQVSGEHVFALEALAKKRDASGLRERIDAIFDGSNRAARALLLSAENLSNLGNSALIEGLAAHYDLRVVMYLRRQDELLTSAWQQWASKLESDFHAWLILALRQFGHWDEVLAEWEEHAGADAMVVRVFDRDSFVDGDLLHDFVDAIGLGEKADTFDYKQGDSNPSVTDAITMMVAGNRNIFADVHDNKFYNALNELTGRSLVETRKLSLLTQTQRDKIIEFYRPINEAVCRKYFRGRPRLFPLVDHQKYRYLSGDQLTDEKFRVIMTILAALVRDG</sequence>
<dbReference type="InterPro" id="IPR027417">
    <property type="entry name" value="P-loop_NTPase"/>
</dbReference>
<evidence type="ECO:0000313" key="1">
    <source>
        <dbReference type="EMBL" id="OWK30937.1"/>
    </source>
</evidence>
<gene>
    <name evidence="1" type="ORF">SPMU_19280</name>
</gene>
<dbReference type="Proteomes" id="UP000197783">
    <property type="component" value="Unassembled WGS sequence"/>
</dbReference>
<dbReference type="SUPFAM" id="SSF52540">
    <property type="entry name" value="P-loop containing nucleoside triphosphate hydrolases"/>
    <property type="match status" value="1"/>
</dbReference>
<dbReference type="EMBL" id="NBBJ01000002">
    <property type="protein sequence ID" value="OWK30937.1"/>
    <property type="molecule type" value="Genomic_DNA"/>
</dbReference>
<dbReference type="AlphaFoldDB" id="A0A245ZMG8"/>